<evidence type="ECO:0000259" key="3">
    <source>
        <dbReference type="Pfam" id="PF00294"/>
    </source>
</evidence>
<dbReference type="PANTHER" id="PTHR10584">
    <property type="entry name" value="SUGAR KINASE"/>
    <property type="match status" value="1"/>
</dbReference>
<dbReference type="EMBL" id="JACBXS010000001">
    <property type="protein sequence ID" value="NYS23386.1"/>
    <property type="molecule type" value="Genomic_DNA"/>
</dbReference>
<dbReference type="RefSeq" id="WP_179904094.1">
    <property type="nucleotide sequence ID" value="NZ_JACBXS010000001.1"/>
</dbReference>
<dbReference type="Proteomes" id="UP000529417">
    <property type="component" value="Unassembled WGS sequence"/>
</dbReference>
<dbReference type="InterPro" id="IPR029056">
    <property type="entry name" value="Ribokinase-like"/>
</dbReference>
<comment type="caution">
    <text evidence="4">The sequence shown here is derived from an EMBL/GenBank/DDBJ whole genome shotgun (WGS) entry which is preliminary data.</text>
</comment>
<evidence type="ECO:0000256" key="2">
    <source>
        <dbReference type="ARBA" id="ARBA00022777"/>
    </source>
</evidence>
<sequence>MINVAPSGRRVLCIGAAHWDVIGHAADPAVRGDDLPGRVVRAPGGVALNLALWLRHEGVAAELLTALGDDAAGQELLAQASALGVICDRVLRIPGQATGSYVAIEDPSGLVAAVADTAAMDAAGVALLEPVRGDLDVRRVVIDGNLDAAVLGAAAALPALADAEICVAGASPAKAARLRALLGHPRLVLHLNRAEAANLCGAELADSHSAAGALCALGAAAALVTDGARPAAWADATGLMEEATPPALRAPRVTGAGDRLMAAHIAARLQGLEPRAALTYALDRTADHIRHGETACIP</sequence>
<dbReference type="GO" id="GO:0016301">
    <property type="term" value="F:kinase activity"/>
    <property type="evidence" value="ECO:0007669"/>
    <property type="project" value="UniProtKB-KW"/>
</dbReference>
<protein>
    <submittedName>
        <fullName evidence="4">Kinase</fullName>
    </submittedName>
</protein>
<dbReference type="PANTHER" id="PTHR10584:SF166">
    <property type="entry name" value="RIBOKINASE"/>
    <property type="match status" value="1"/>
</dbReference>
<evidence type="ECO:0000256" key="1">
    <source>
        <dbReference type="ARBA" id="ARBA00022679"/>
    </source>
</evidence>
<keyword evidence="5" id="KW-1185">Reference proteome</keyword>
<keyword evidence="2 4" id="KW-0418">Kinase</keyword>
<feature type="domain" description="Carbohydrate kinase PfkB" evidence="3">
    <location>
        <begin position="10"/>
        <end position="281"/>
    </location>
</feature>
<accession>A0A7Z0HVZ5</accession>
<dbReference type="Pfam" id="PF00294">
    <property type="entry name" value="PfkB"/>
    <property type="match status" value="1"/>
</dbReference>
<dbReference type="InterPro" id="IPR011611">
    <property type="entry name" value="PfkB_dom"/>
</dbReference>
<dbReference type="SUPFAM" id="SSF53613">
    <property type="entry name" value="Ribokinase-like"/>
    <property type="match status" value="1"/>
</dbReference>
<organism evidence="4 5">
    <name type="scientific">Rhabdonatronobacter sediminivivens</name>
    <dbReference type="NCBI Taxonomy" id="2743469"/>
    <lineage>
        <taxon>Bacteria</taxon>
        <taxon>Pseudomonadati</taxon>
        <taxon>Pseudomonadota</taxon>
        <taxon>Alphaproteobacteria</taxon>
        <taxon>Rhodobacterales</taxon>
        <taxon>Paracoccaceae</taxon>
        <taxon>Rhabdonatronobacter</taxon>
    </lineage>
</organism>
<name>A0A7Z0HVZ5_9RHOB</name>
<proteinExistence type="predicted"/>
<dbReference type="Gene3D" id="3.40.1190.20">
    <property type="match status" value="1"/>
</dbReference>
<gene>
    <name evidence="4" type="ORF">HUK65_00160</name>
</gene>
<dbReference type="GO" id="GO:0005829">
    <property type="term" value="C:cytosol"/>
    <property type="evidence" value="ECO:0007669"/>
    <property type="project" value="TreeGrafter"/>
</dbReference>
<dbReference type="AlphaFoldDB" id="A0A7Z0HVZ5"/>
<evidence type="ECO:0000313" key="4">
    <source>
        <dbReference type="EMBL" id="NYS23386.1"/>
    </source>
</evidence>
<reference evidence="4 5" key="1">
    <citation type="journal article" date="2000" name="Arch. Microbiol.">
        <title>Rhodobaca bogoriensis gen. nov. and sp. nov., an alkaliphilic purple nonsulfur bacterium from African Rift Valley soda lakes.</title>
        <authorList>
            <person name="Milford A.D."/>
            <person name="Achenbach L.A."/>
            <person name="Jung D.O."/>
            <person name="Madigan M.T."/>
        </authorList>
    </citation>
    <scope>NUCLEOTIDE SEQUENCE [LARGE SCALE GENOMIC DNA]</scope>
    <source>
        <strain evidence="4 5">2376</strain>
    </source>
</reference>
<keyword evidence="1" id="KW-0808">Transferase</keyword>
<evidence type="ECO:0000313" key="5">
    <source>
        <dbReference type="Proteomes" id="UP000529417"/>
    </source>
</evidence>